<accession>A0A8J3R447</accession>
<proteinExistence type="predicted"/>
<dbReference type="InterPro" id="IPR002372">
    <property type="entry name" value="PQQ_rpt_dom"/>
</dbReference>
<dbReference type="Gene3D" id="2.130.10.10">
    <property type="entry name" value="YVTN repeat-like/Quinoprotein amine dehydrogenase"/>
    <property type="match status" value="1"/>
</dbReference>
<protein>
    <recommendedName>
        <fullName evidence="2">Pyrrolo-quinoline quinone repeat domain-containing protein</fullName>
    </recommendedName>
</protein>
<feature type="region of interest" description="Disordered" evidence="1">
    <location>
        <begin position="254"/>
        <end position="280"/>
    </location>
</feature>
<dbReference type="RefSeq" id="WP_203924833.1">
    <property type="nucleotide sequence ID" value="NZ_BONZ01000132.1"/>
</dbReference>
<evidence type="ECO:0000313" key="3">
    <source>
        <dbReference type="EMBL" id="GIH21449.1"/>
    </source>
</evidence>
<gene>
    <name evidence="3" type="ORF">Raf01_96210</name>
</gene>
<dbReference type="PANTHER" id="PTHR34512">
    <property type="entry name" value="CELL SURFACE PROTEIN"/>
    <property type="match status" value="1"/>
</dbReference>
<name>A0A8J3R447_9ACTN</name>
<keyword evidence="4" id="KW-1185">Reference proteome</keyword>
<comment type="caution">
    <text evidence="3">The sequence shown here is derived from an EMBL/GenBank/DDBJ whole genome shotgun (WGS) entry which is preliminary data.</text>
</comment>
<organism evidence="3 4">
    <name type="scientific">Rugosimonospora africana</name>
    <dbReference type="NCBI Taxonomy" id="556532"/>
    <lineage>
        <taxon>Bacteria</taxon>
        <taxon>Bacillati</taxon>
        <taxon>Actinomycetota</taxon>
        <taxon>Actinomycetes</taxon>
        <taxon>Micromonosporales</taxon>
        <taxon>Micromonosporaceae</taxon>
        <taxon>Rugosimonospora</taxon>
    </lineage>
</organism>
<dbReference type="AlphaFoldDB" id="A0A8J3R447"/>
<evidence type="ECO:0000313" key="4">
    <source>
        <dbReference type="Proteomes" id="UP000642748"/>
    </source>
</evidence>
<evidence type="ECO:0000256" key="1">
    <source>
        <dbReference type="SAM" id="MobiDB-lite"/>
    </source>
</evidence>
<feature type="domain" description="Pyrrolo-quinoline quinone repeat" evidence="2">
    <location>
        <begin position="67"/>
        <end position="211"/>
    </location>
</feature>
<evidence type="ECO:0000259" key="2">
    <source>
        <dbReference type="Pfam" id="PF13360"/>
    </source>
</evidence>
<reference evidence="3" key="1">
    <citation type="submission" date="2021-01" db="EMBL/GenBank/DDBJ databases">
        <title>Whole genome shotgun sequence of Rugosimonospora africana NBRC 104875.</title>
        <authorList>
            <person name="Komaki H."/>
            <person name="Tamura T."/>
        </authorList>
    </citation>
    <scope>NUCLEOTIDE SEQUENCE</scope>
    <source>
        <strain evidence="3">NBRC 104875</strain>
    </source>
</reference>
<dbReference type="Proteomes" id="UP000642748">
    <property type="component" value="Unassembled WGS sequence"/>
</dbReference>
<dbReference type="SUPFAM" id="SSF50998">
    <property type="entry name" value="Quinoprotein alcohol dehydrogenase-like"/>
    <property type="match status" value="1"/>
</dbReference>
<sequence>MRLAAFLALVVVVSGCQHVSQKSASALPGGTLTASWTMNLHAIAPYGYDPTTRTIEVNSVDIQAPPEVGALDAASGRWRWHSGSLGGSWATTVVEPRTSLVTWHGIGFVSEAVSYNREDTAALTAVRLSNGKALWTAPALTGVQIVGGNLVGMNEQGVEAVNPETGALRWQWTATTDCTSPLVMPSVHATVLLECGTTIAALHPRNGHTAWTWRPDAGCDTQNTAADDQIVAVVMTCGSTARLVLLDPAAGTKLADRDVPWDPGDAPPDDPSRGAPQPLPAGGAVVVDGSHTATVLTSTGKVLQTAREARCGTDPCALADADRIILGLHEGSDAEPEGSTRVEALNLTDGHPLWQRSLSVHDLALDGGLVYATGQLPEPLWSSTMTVLNPATGEFHQVAALHATMQDLYVHAGTIYLTYDTPSTSDFGFSEGAFHFTGTNQGLLGGADARQWPDACQLLTTQRLQARNPKMTYVSVASPVTINGQRLPHPPLCTFSPSDVTQPVITVSTVWSTTDRKQAAAVASEYARSTQPLPGLPVTAYARDSGQDQNGNHVVDTVLVAGGCVIDIGSPGDATLSTAVAPLVVDQLANAPTATLCRP</sequence>
<dbReference type="InterPro" id="IPR015943">
    <property type="entry name" value="WD40/YVTN_repeat-like_dom_sf"/>
</dbReference>
<dbReference type="EMBL" id="BONZ01000132">
    <property type="protein sequence ID" value="GIH21449.1"/>
    <property type="molecule type" value="Genomic_DNA"/>
</dbReference>
<dbReference type="PANTHER" id="PTHR34512:SF30">
    <property type="entry name" value="OUTER MEMBRANE PROTEIN ASSEMBLY FACTOR BAMB"/>
    <property type="match status" value="1"/>
</dbReference>
<dbReference type="Pfam" id="PF13360">
    <property type="entry name" value="PQQ_2"/>
    <property type="match status" value="1"/>
</dbReference>
<dbReference type="InterPro" id="IPR011047">
    <property type="entry name" value="Quinoprotein_ADH-like_sf"/>
</dbReference>
<dbReference type="PROSITE" id="PS51257">
    <property type="entry name" value="PROKAR_LIPOPROTEIN"/>
    <property type="match status" value="1"/>
</dbReference>